<name>A0A0L0DJM8_THETB</name>
<sequence length="791" mass="84511">MRPPAGSSSADGSAGPSEGLRTPALSAGSDDPLLRAASSDEIVLSSPSATEAVDDALPDGAEHPPLRMRRRGSMMRHEREARSRSRANGATIMIEALPLPVAVNTERRVSTAARRANTRHILRSSTQLSDAELAAAGLSASAAGTESHAHGLELAKEPIGQAVSTKKRKQSLAPSVGLSESATGLPQATVSASASQPTGARRSRSGASAVAASIGSSLSSESSPAGTSSVASAEQGAESVAMHPRFSFYSVRASSSLGRSDRLYGDEDIDSAFAFESDYDEDDEGDDDGESHAGGRLAPASPISIRSRLSTVGPRRVAESIESAATPPGRTPLASLFVDDDDGCADGVAAASRLDPALHGATPAETVQRYMQHLEAANGGLVIRPGSGPESGRIRAGTAEVLVERLTYHRNPDPEFVRTMLLTYRSFLTSEELLEMLGRRLKCPVPMALANDDELAAAFETTVARPVRLRVFSVVKYWMVTHFTYDFSGSAAMNAALDVFEERLCEELPGLGARLVSQLARLRSGGNNQRFVASGSAPAPKVPRALGAGAMTVLDVDPTELARQLTLMEMEMYRAIQPYECLNKAWSQSAVEAPHIIALAKRFNYVSRWVSTLVITLGGSAVKRRAAVMKHFLAVAKACRALNNFNGVMEVLSGLHSSPVYRLKKTWAALSKSATSTHAELDALVSTDGNYKNMRELLRFVEPPALPYLGIFLSDLTFIEDGMADRVGADELVNFTKLRHIGVVISGIQMFQQLPYALEPLSALQSWILGHTLVDENDQYALSLKYEPRKS</sequence>
<feature type="region of interest" description="Disordered" evidence="3">
    <location>
        <begin position="157"/>
        <end position="208"/>
    </location>
</feature>
<dbReference type="Pfam" id="PF00618">
    <property type="entry name" value="RasGEF_N"/>
    <property type="match status" value="1"/>
</dbReference>
<feature type="domain" description="N-terminal Ras-GEF" evidence="5">
    <location>
        <begin position="390"/>
        <end position="527"/>
    </location>
</feature>
<dbReference type="PROSITE" id="PS50212">
    <property type="entry name" value="RASGEF_NTER"/>
    <property type="match status" value="1"/>
</dbReference>
<protein>
    <submittedName>
        <fullName evidence="6">Ras guanine nucleotide exchange factor A</fullName>
    </submittedName>
</protein>
<dbReference type="InterPro" id="IPR023578">
    <property type="entry name" value="Ras_GEF_dom_sf"/>
</dbReference>
<keyword evidence="1 2" id="KW-0344">Guanine-nucleotide releasing factor</keyword>
<dbReference type="GO" id="GO:0007265">
    <property type="term" value="P:Ras protein signal transduction"/>
    <property type="evidence" value="ECO:0007669"/>
    <property type="project" value="TreeGrafter"/>
</dbReference>
<keyword evidence="7" id="KW-1185">Reference proteome</keyword>
<feature type="compositionally biased region" description="Acidic residues" evidence="3">
    <location>
        <begin position="278"/>
        <end position="289"/>
    </location>
</feature>
<dbReference type="PANTHER" id="PTHR23113">
    <property type="entry name" value="GUANINE NUCLEOTIDE EXCHANGE FACTOR"/>
    <property type="match status" value="1"/>
</dbReference>
<dbReference type="PANTHER" id="PTHR23113:SF368">
    <property type="entry name" value="CELL DIVISION CONTROL PROTEIN 25"/>
    <property type="match status" value="1"/>
</dbReference>
<dbReference type="Gene3D" id="1.10.840.10">
    <property type="entry name" value="Ras guanine-nucleotide exchange factors catalytic domain"/>
    <property type="match status" value="1"/>
</dbReference>
<organism evidence="6 7">
    <name type="scientific">Thecamonas trahens ATCC 50062</name>
    <dbReference type="NCBI Taxonomy" id="461836"/>
    <lineage>
        <taxon>Eukaryota</taxon>
        <taxon>Apusozoa</taxon>
        <taxon>Apusomonadida</taxon>
        <taxon>Apusomonadidae</taxon>
        <taxon>Thecamonas</taxon>
    </lineage>
</organism>
<feature type="region of interest" description="Disordered" evidence="3">
    <location>
        <begin position="45"/>
        <end position="86"/>
    </location>
</feature>
<evidence type="ECO:0000259" key="5">
    <source>
        <dbReference type="PROSITE" id="PS50212"/>
    </source>
</evidence>
<evidence type="ECO:0000313" key="6">
    <source>
        <dbReference type="EMBL" id="KNC52502.1"/>
    </source>
</evidence>
<feature type="compositionally biased region" description="Low complexity" evidence="3">
    <location>
        <begin position="1"/>
        <end position="17"/>
    </location>
</feature>
<evidence type="ECO:0000259" key="4">
    <source>
        <dbReference type="PROSITE" id="PS50009"/>
    </source>
</evidence>
<dbReference type="Pfam" id="PF00617">
    <property type="entry name" value="RasGEF"/>
    <property type="match status" value="1"/>
</dbReference>
<dbReference type="CDD" id="cd00155">
    <property type="entry name" value="RasGEF"/>
    <property type="match status" value="1"/>
</dbReference>
<dbReference type="Proteomes" id="UP000054408">
    <property type="component" value="Unassembled WGS sequence"/>
</dbReference>
<dbReference type="GO" id="GO:0005886">
    <property type="term" value="C:plasma membrane"/>
    <property type="evidence" value="ECO:0007669"/>
    <property type="project" value="TreeGrafter"/>
</dbReference>
<feature type="domain" description="Ras-GEF" evidence="4">
    <location>
        <begin position="557"/>
        <end position="789"/>
    </location>
</feature>
<dbReference type="InterPro" id="IPR000651">
    <property type="entry name" value="Ras-like_Gua-exchang_fac_N"/>
</dbReference>
<feature type="compositionally biased region" description="Polar residues" evidence="3">
    <location>
        <begin position="178"/>
        <end position="198"/>
    </location>
</feature>
<dbReference type="eggNOG" id="KOG3417">
    <property type="taxonomic scope" value="Eukaryota"/>
</dbReference>
<dbReference type="SMART" id="SM00229">
    <property type="entry name" value="RasGEFN"/>
    <property type="match status" value="1"/>
</dbReference>
<dbReference type="EMBL" id="GL349473">
    <property type="protein sequence ID" value="KNC52502.1"/>
    <property type="molecule type" value="Genomic_DNA"/>
</dbReference>
<feature type="region of interest" description="Disordered" evidence="3">
    <location>
        <begin position="1"/>
        <end position="33"/>
    </location>
</feature>
<dbReference type="SMART" id="SM00147">
    <property type="entry name" value="RasGEF"/>
    <property type="match status" value="1"/>
</dbReference>
<feature type="region of interest" description="Disordered" evidence="3">
    <location>
        <begin position="278"/>
        <end position="311"/>
    </location>
</feature>
<dbReference type="OrthoDB" id="546434at2759"/>
<accession>A0A0L0DJM8</accession>
<proteinExistence type="predicted"/>
<dbReference type="InterPro" id="IPR001895">
    <property type="entry name" value="RASGEF_cat_dom"/>
</dbReference>
<dbReference type="CDD" id="cd06224">
    <property type="entry name" value="REM"/>
    <property type="match status" value="1"/>
</dbReference>
<dbReference type="STRING" id="461836.A0A0L0DJM8"/>
<evidence type="ECO:0000256" key="3">
    <source>
        <dbReference type="SAM" id="MobiDB-lite"/>
    </source>
</evidence>
<dbReference type="GeneID" id="25566837"/>
<dbReference type="PROSITE" id="PS50009">
    <property type="entry name" value="RASGEF_CAT"/>
    <property type="match status" value="1"/>
</dbReference>
<dbReference type="SUPFAM" id="SSF48366">
    <property type="entry name" value="Ras GEF"/>
    <property type="match status" value="1"/>
</dbReference>
<dbReference type="AlphaFoldDB" id="A0A0L0DJM8"/>
<evidence type="ECO:0000313" key="7">
    <source>
        <dbReference type="Proteomes" id="UP000054408"/>
    </source>
</evidence>
<dbReference type="InterPro" id="IPR008937">
    <property type="entry name" value="Ras-like_GEF"/>
</dbReference>
<dbReference type="GO" id="GO:0005085">
    <property type="term" value="F:guanyl-nucleotide exchange factor activity"/>
    <property type="evidence" value="ECO:0007669"/>
    <property type="project" value="UniProtKB-KW"/>
</dbReference>
<dbReference type="InterPro" id="IPR036964">
    <property type="entry name" value="RASGEF_cat_dom_sf"/>
</dbReference>
<dbReference type="RefSeq" id="XP_013755296.1">
    <property type="nucleotide sequence ID" value="XM_013899842.1"/>
</dbReference>
<evidence type="ECO:0000256" key="1">
    <source>
        <dbReference type="ARBA" id="ARBA00022658"/>
    </source>
</evidence>
<reference evidence="6 7" key="1">
    <citation type="submission" date="2010-05" db="EMBL/GenBank/DDBJ databases">
        <title>The Genome Sequence of Thecamonas trahens ATCC 50062.</title>
        <authorList>
            <consortium name="The Broad Institute Genome Sequencing Platform"/>
            <person name="Russ C."/>
            <person name="Cuomo C."/>
            <person name="Shea T."/>
            <person name="Young S.K."/>
            <person name="Zeng Q."/>
            <person name="Koehrsen M."/>
            <person name="Haas B."/>
            <person name="Borodovsky M."/>
            <person name="Guigo R."/>
            <person name="Alvarado L."/>
            <person name="Berlin A."/>
            <person name="Bochicchio J."/>
            <person name="Borenstein D."/>
            <person name="Chapman S."/>
            <person name="Chen Z."/>
            <person name="Freedman E."/>
            <person name="Gellesch M."/>
            <person name="Goldberg J."/>
            <person name="Griggs A."/>
            <person name="Gujja S."/>
            <person name="Heilman E."/>
            <person name="Heiman D."/>
            <person name="Hepburn T."/>
            <person name="Howarth C."/>
            <person name="Jen D."/>
            <person name="Larson L."/>
            <person name="Mehta T."/>
            <person name="Park D."/>
            <person name="Pearson M."/>
            <person name="Roberts A."/>
            <person name="Saif S."/>
            <person name="Shenoy N."/>
            <person name="Sisk P."/>
            <person name="Stolte C."/>
            <person name="Sykes S."/>
            <person name="Thomson T."/>
            <person name="Walk T."/>
            <person name="White J."/>
            <person name="Yandava C."/>
            <person name="Burger G."/>
            <person name="Gray M.W."/>
            <person name="Holland P.W.H."/>
            <person name="King N."/>
            <person name="Lang F.B.F."/>
            <person name="Roger A.J."/>
            <person name="Ruiz-Trillo I."/>
            <person name="Lander E."/>
            <person name="Nusbaum C."/>
        </authorList>
    </citation>
    <scope>NUCLEOTIDE SEQUENCE [LARGE SCALE GENOMIC DNA]</scope>
    <source>
        <strain evidence="6 7">ATCC 50062</strain>
    </source>
</reference>
<evidence type="ECO:0000256" key="2">
    <source>
        <dbReference type="PROSITE-ProRule" id="PRU00168"/>
    </source>
</evidence>
<gene>
    <name evidence="6" type="ORF">AMSG_08065</name>
</gene>
<dbReference type="Gene3D" id="1.20.870.10">
    <property type="entry name" value="Son of sevenless (SoS) protein Chain: S domain 1"/>
    <property type="match status" value="1"/>
</dbReference>